<dbReference type="InterPro" id="IPR027417">
    <property type="entry name" value="P-loop_NTPase"/>
</dbReference>
<dbReference type="SUPFAM" id="SSF52540">
    <property type="entry name" value="P-loop containing nucleoside triphosphate hydrolases"/>
    <property type="match status" value="1"/>
</dbReference>
<keyword evidence="4" id="KW-0175">Coiled coil</keyword>
<evidence type="ECO:0000256" key="3">
    <source>
        <dbReference type="ARBA" id="ARBA00023134"/>
    </source>
</evidence>
<dbReference type="PANTHER" id="PTHR10903">
    <property type="entry name" value="GTPASE, IMAP FAMILY MEMBER-RELATED"/>
    <property type="match status" value="1"/>
</dbReference>
<evidence type="ECO:0000259" key="5">
    <source>
        <dbReference type="PROSITE" id="PS51720"/>
    </source>
</evidence>
<dbReference type="GO" id="GO:0005525">
    <property type="term" value="F:GTP binding"/>
    <property type="evidence" value="ECO:0007669"/>
    <property type="project" value="UniProtKB-KW"/>
</dbReference>
<accession>A0AAV2HJ50</accession>
<keyword evidence="2" id="KW-0547">Nucleotide-binding</keyword>
<evidence type="ECO:0000313" key="7">
    <source>
        <dbReference type="Proteomes" id="UP001497497"/>
    </source>
</evidence>
<gene>
    <name evidence="6" type="ORF">GSLYS_00007413001</name>
</gene>
<dbReference type="Proteomes" id="UP001497497">
    <property type="component" value="Unassembled WGS sequence"/>
</dbReference>
<evidence type="ECO:0000256" key="4">
    <source>
        <dbReference type="SAM" id="Coils"/>
    </source>
</evidence>
<evidence type="ECO:0000256" key="1">
    <source>
        <dbReference type="ARBA" id="ARBA00008535"/>
    </source>
</evidence>
<protein>
    <recommendedName>
        <fullName evidence="5">AIG1-type G domain-containing protein</fullName>
    </recommendedName>
</protein>
<feature type="domain" description="AIG1-type G" evidence="5">
    <location>
        <begin position="62"/>
        <end position="275"/>
    </location>
</feature>
<dbReference type="PROSITE" id="PS51720">
    <property type="entry name" value="G_AIG1"/>
    <property type="match status" value="1"/>
</dbReference>
<organism evidence="6 7">
    <name type="scientific">Lymnaea stagnalis</name>
    <name type="common">Great pond snail</name>
    <name type="synonym">Helix stagnalis</name>
    <dbReference type="NCBI Taxonomy" id="6523"/>
    <lineage>
        <taxon>Eukaryota</taxon>
        <taxon>Metazoa</taxon>
        <taxon>Spiralia</taxon>
        <taxon>Lophotrochozoa</taxon>
        <taxon>Mollusca</taxon>
        <taxon>Gastropoda</taxon>
        <taxon>Heterobranchia</taxon>
        <taxon>Euthyneura</taxon>
        <taxon>Panpulmonata</taxon>
        <taxon>Hygrophila</taxon>
        <taxon>Lymnaeoidea</taxon>
        <taxon>Lymnaeidae</taxon>
        <taxon>Lymnaea</taxon>
    </lineage>
</organism>
<dbReference type="Gene3D" id="3.40.50.300">
    <property type="entry name" value="P-loop containing nucleotide triphosphate hydrolases"/>
    <property type="match status" value="1"/>
</dbReference>
<dbReference type="FunFam" id="3.40.50.300:FF:000840">
    <property type="entry name" value="Immune-associated nucleotide-binding protein 9"/>
    <property type="match status" value="1"/>
</dbReference>
<evidence type="ECO:0000313" key="6">
    <source>
        <dbReference type="EMBL" id="CAL1533439.1"/>
    </source>
</evidence>
<dbReference type="InterPro" id="IPR006703">
    <property type="entry name" value="G_AIG1"/>
</dbReference>
<evidence type="ECO:0000256" key="2">
    <source>
        <dbReference type="ARBA" id="ARBA00022741"/>
    </source>
</evidence>
<comment type="similarity">
    <text evidence="1">Belongs to the TRAFAC class TrmE-Era-EngA-EngB-Septin-like GTPase superfamily. AIG1/Toc34/Toc159-like paraseptin GTPase family. IAN subfamily.</text>
</comment>
<name>A0AAV2HJ50_LYMST</name>
<dbReference type="InterPro" id="IPR045058">
    <property type="entry name" value="GIMA/IAN/Toc"/>
</dbReference>
<sequence>MSTSQHTQPQECNKFTSRCAQTSDGEMLALQKQAQRKDVCMVTPKQGMTSKMEMVCSSQTALKELDILLVGKTGYGKSAAGNTIIGHSVFKSVASVSSVTKDVSYRIVNFEDVVLKIVDGPGVADTSDTTDIKNTCNLIIDKMKDAIILSPEGYHAFLLVIKFGNRFTAEDNLSVVILKQIFGKDFVAKYCILLVNGGDNFKVENPNTCFKDWCKEQTGVFQSLLCECNNRAVLFDNKSKDPRVRIEQVKELVRVIESLPNGGQRYTDARFQEIAEHREQLLLEAKEPMIREETLKQVSQIITNIERVSMLEDSEQLDELQKIRLRAKEIEREVIERDNGTDVLKYALQTTDTLKKTIENKIDTLKKLIAEKEKTMKLEEDLIERKEKFEKRNREEMRLVEEELN</sequence>
<keyword evidence="3" id="KW-0342">GTP-binding</keyword>
<reference evidence="6 7" key="1">
    <citation type="submission" date="2024-04" db="EMBL/GenBank/DDBJ databases">
        <authorList>
            <consortium name="Genoscope - CEA"/>
            <person name="William W."/>
        </authorList>
    </citation>
    <scope>NUCLEOTIDE SEQUENCE [LARGE SCALE GENOMIC DNA]</scope>
</reference>
<comment type="caution">
    <text evidence="6">The sequence shown here is derived from an EMBL/GenBank/DDBJ whole genome shotgun (WGS) entry which is preliminary data.</text>
</comment>
<dbReference type="AlphaFoldDB" id="A0AAV2HJ50"/>
<feature type="non-terminal residue" evidence="6">
    <location>
        <position position="405"/>
    </location>
</feature>
<dbReference type="PANTHER" id="PTHR10903:SF184">
    <property type="entry name" value="GTP-BINDING PROTEIN A"/>
    <property type="match status" value="1"/>
</dbReference>
<dbReference type="EMBL" id="CAXITT010000143">
    <property type="protein sequence ID" value="CAL1533439.1"/>
    <property type="molecule type" value="Genomic_DNA"/>
</dbReference>
<keyword evidence="7" id="KW-1185">Reference proteome</keyword>
<proteinExistence type="inferred from homology"/>
<dbReference type="Pfam" id="PF04548">
    <property type="entry name" value="AIG1"/>
    <property type="match status" value="1"/>
</dbReference>
<feature type="coiled-coil region" evidence="4">
    <location>
        <begin position="355"/>
        <end position="385"/>
    </location>
</feature>